<gene>
    <name evidence="8" type="ORF">FHP88_12855</name>
</gene>
<comment type="catalytic activity">
    <reaction evidence="4">
        <text>3',3'-c-di-GMP + H2O = 5'-phosphoguanylyl(3'-&gt;5')guanosine + H(+)</text>
        <dbReference type="Rhea" id="RHEA:24902"/>
        <dbReference type="ChEBI" id="CHEBI:15377"/>
        <dbReference type="ChEBI" id="CHEBI:15378"/>
        <dbReference type="ChEBI" id="CHEBI:58754"/>
        <dbReference type="ChEBI" id="CHEBI:58805"/>
        <dbReference type="EC" id="3.1.4.52"/>
    </reaction>
    <physiologicalReaction direction="left-to-right" evidence="4">
        <dbReference type="Rhea" id="RHEA:24903"/>
    </physiologicalReaction>
</comment>
<feature type="domain" description="EAL" evidence="6">
    <location>
        <begin position="433"/>
        <end position="687"/>
    </location>
</feature>
<protein>
    <recommendedName>
        <fullName evidence="2">cyclic-guanylate-specific phosphodiesterase</fullName>
        <ecNumber evidence="2">3.1.4.52</ecNumber>
    </recommendedName>
</protein>
<evidence type="ECO:0000259" key="6">
    <source>
        <dbReference type="PROSITE" id="PS50883"/>
    </source>
</evidence>
<evidence type="ECO:0000313" key="8">
    <source>
        <dbReference type="EMBL" id="TVO72477.1"/>
    </source>
</evidence>
<dbReference type="Pfam" id="PF00990">
    <property type="entry name" value="GGDEF"/>
    <property type="match status" value="1"/>
</dbReference>
<feature type="domain" description="GGDEF" evidence="7">
    <location>
        <begin position="291"/>
        <end position="424"/>
    </location>
</feature>
<keyword evidence="5" id="KW-0812">Transmembrane</keyword>
<dbReference type="OrthoDB" id="9176779at2"/>
<dbReference type="Pfam" id="PF00563">
    <property type="entry name" value="EAL"/>
    <property type="match status" value="1"/>
</dbReference>
<dbReference type="PROSITE" id="PS50883">
    <property type="entry name" value="EAL"/>
    <property type="match status" value="1"/>
</dbReference>
<dbReference type="Gene3D" id="3.20.20.450">
    <property type="entry name" value="EAL domain"/>
    <property type="match status" value="1"/>
</dbReference>
<dbReference type="EMBL" id="VMNH01000016">
    <property type="protein sequence ID" value="TVO72477.1"/>
    <property type="molecule type" value="Genomic_DNA"/>
</dbReference>
<dbReference type="NCBIfam" id="TIGR00254">
    <property type="entry name" value="GGDEF"/>
    <property type="match status" value="1"/>
</dbReference>
<dbReference type="SUPFAM" id="SSF141868">
    <property type="entry name" value="EAL domain-like"/>
    <property type="match status" value="1"/>
</dbReference>
<organism evidence="8 9">
    <name type="scientific">Sedimenticola selenatireducens</name>
    <dbReference type="NCBI Taxonomy" id="191960"/>
    <lineage>
        <taxon>Bacteria</taxon>
        <taxon>Pseudomonadati</taxon>
        <taxon>Pseudomonadota</taxon>
        <taxon>Gammaproteobacteria</taxon>
        <taxon>Chromatiales</taxon>
        <taxon>Sedimenticolaceae</taxon>
        <taxon>Sedimenticola</taxon>
    </lineage>
</organism>
<dbReference type="InterPro" id="IPR035919">
    <property type="entry name" value="EAL_sf"/>
</dbReference>
<dbReference type="FunFam" id="3.30.70.270:FF:000001">
    <property type="entry name" value="Diguanylate cyclase domain protein"/>
    <property type="match status" value="1"/>
</dbReference>
<dbReference type="InterPro" id="IPR001633">
    <property type="entry name" value="EAL_dom"/>
</dbReference>
<proteinExistence type="predicted"/>
<evidence type="ECO:0000256" key="1">
    <source>
        <dbReference type="ARBA" id="ARBA00001946"/>
    </source>
</evidence>
<dbReference type="PANTHER" id="PTHR44757">
    <property type="entry name" value="DIGUANYLATE CYCLASE DGCP"/>
    <property type="match status" value="1"/>
</dbReference>
<keyword evidence="9" id="KW-1185">Reference proteome</keyword>
<comment type="caution">
    <text evidence="8">The sequence shown here is derived from an EMBL/GenBank/DDBJ whole genome shotgun (WGS) entry which is preliminary data.</text>
</comment>
<dbReference type="SMART" id="SM00267">
    <property type="entry name" value="GGDEF"/>
    <property type="match status" value="1"/>
</dbReference>
<dbReference type="CDD" id="cd01948">
    <property type="entry name" value="EAL"/>
    <property type="match status" value="1"/>
</dbReference>
<feature type="transmembrane region" description="Helical" evidence="5">
    <location>
        <begin position="20"/>
        <end position="42"/>
    </location>
</feature>
<dbReference type="SUPFAM" id="SSF55073">
    <property type="entry name" value="Nucleotide cyclase"/>
    <property type="match status" value="1"/>
</dbReference>
<feature type="transmembrane region" description="Helical" evidence="5">
    <location>
        <begin position="112"/>
        <end position="132"/>
    </location>
</feature>
<reference evidence="8 9" key="1">
    <citation type="submission" date="2019-07" db="EMBL/GenBank/DDBJ databases">
        <title>The pathways for chlorine oxyanion respiration interact through the shared metabolite chlorate.</title>
        <authorList>
            <person name="Barnum T.P."/>
            <person name="Cheng Y."/>
            <person name="Hill K.A."/>
            <person name="Lucas L.N."/>
            <person name="Carlson H.K."/>
            <person name="Coates J.D."/>
        </authorList>
    </citation>
    <scope>NUCLEOTIDE SEQUENCE [LARGE SCALE GENOMIC DNA]</scope>
    <source>
        <strain evidence="8 9">BK-1</strain>
    </source>
</reference>
<feature type="transmembrane region" description="Helical" evidence="5">
    <location>
        <begin position="162"/>
        <end position="180"/>
    </location>
</feature>
<dbReference type="InterPro" id="IPR043128">
    <property type="entry name" value="Rev_trsase/Diguanyl_cyclase"/>
</dbReference>
<evidence type="ECO:0000313" key="9">
    <source>
        <dbReference type="Proteomes" id="UP000316649"/>
    </source>
</evidence>
<sequence>MRYGRPIPDRVLAQQVKLLYANALPANLTVAVITLLLTISFWEKLDRLQLVSWALIILATTARRIYLLVRYEVTPKLHHPAIWGEKYTFSTLLVGIAWGCLALLMLTTSELFVHYVIFLVIFGTIAVAVPVLAPRLPAFFAYVLPQSLLLIIVLMIQGTRWGLLLSAAALIYTGLITATSRNMSWQIRRSIELETHNQSLVDNLRKEAQQRKAIQEELETHKLHLEHQVALRTEELTHTNENLQKEIGIRIQAEDNLKHLAHHDTLTNLPNRLLFDARLEHAISRAHRNHSSLAVLFLDLDNFKNINDSMGHLAGDQLLQQVTLRLKETTREDDTIARLGGDEFVVLMEESKDTTDIIVLAQKILDRINIPFEINGETIFVGCSIGISLYPQDGENPATLLRNADAAMYRTKDEGRNSYNFYTQEMTASAYDRIILEGSLRHAIEHNELKVYYQPQKNLAKGHYAGVEALVRWDHPELGVLAPGRFLPVAEATGLIVPLGAWVLRHACLQMVEWKKSGLPIDVIAVNLAGKQIRRSDLVQTIKQTLKETGCKPEWLELEVTEGFIMTEAHDAIDTLHQLRALGIQLAIDDFGTGYSSLSYLKKLPIHRLKIDRSFVQDLAEDNDDAAIVKAIISLGASLQLTITAEGVETPFQEEFLTKLGCELGQGYLYSQPVPKEQIECLISDHNRRRSA</sequence>
<evidence type="ECO:0000256" key="4">
    <source>
        <dbReference type="ARBA" id="ARBA00051114"/>
    </source>
</evidence>
<dbReference type="FunFam" id="3.20.20.450:FF:000001">
    <property type="entry name" value="Cyclic di-GMP phosphodiesterase yahA"/>
    <property type="match status" value="1"/>
</dbReference>
<evidence type="ECO:0000259" key="7">
    <source>
        <dbReference type="PROSITE" id="PS50887"/>
    </source>
</evidence>
<evidence type="ECO:0000256" key="3">
    <source>
        <dbReference type="ARBA" id="ARBA00022636"/>
    </source>
</evidence>
<dbReference type="EC" id="3.1.4.52" evidence="2"/>
<dbReference type="Proteomes" id="UP000316649">
    <property type="component" value="Unassembled WGS sequence"/>
</dbReference>
<dbReference type="RefSeq" id="WP_144359481.1">
    <property type="nucleotide sequence ID" value="NZ_VMNH01000016.1"/>
</dbReference>
<evidence type="ECO:0000256" key="5">
    <source>
        <dbReference type="SAM" id="Phobius"/>
    </source>
</evidence>
<comment type="cofactor">
    <cofactor evidence="1">
        <name>Mg(2+)</name>
        <dbReference type="ChEBI" id="CHEBI:18420"/>
    </cofactor>
</comment>
<dbReference type="Gene3D" id="3.30.70.270">
    <property type="match status" value="1"/>
</dbReference>
<name>A0A557S561_9GAMM</name>
<feature type="transmembrane region" description="Helical" evidence="5">
    <location>
        <begin position="139"/>
        <end position="156"/>
    </location>
</feature>
<dbReference type="AlphaFoldDB" id="A0A557S561"/>
<keyword evidence="5" id="KW-0472">Membrane</keyword>
<accession>A0A557S561</accession>
<dbReference type="InterPro" id="IPR029787">
    <property type="entry name" value="Nucleotide_cyclase"/>
</dbReference>
<dbReference type="PROSITE" id="PS50887">
    <property type="entry name" value="GGDEF"/>
    <property type="match status" value="1"/>
</dbReference>
<dbReference type="GO" id="GO:0071111">
    <property type="term" value="F:cyclic-guanylate-specific phosphodiesterase activity"/>
    <property type="evidence" value="ECO:0007669"/>
    <property type="project" value="UniProtKB-EC"/>
</dbReference>
<dbReference type="SMART" id="SM00052">
    <property type="entry name" value="EAL"/>
    <property type="match status" value="1"/>
</dbReference>
<evidence type="ECO:0000256" key="2">
    <source>
        <dbReference type="ARBA" id="ARBA00012282"/>
    </source>
</evidence>
<keyword evidence="5" id="KW-1133">Transmembrane helix</keyword>
<dbReference type="InterPro" id="IPR000160">
    <property type="entry name" value="GGDEF_dom"/>
</dbReference>
<dbReference type="PANTHER" id="PTHR44757:SF2">
    <property type="entry name" value="BIOFILM ARCHITECTURE MAINTENANCE PROTEIN MBAA"/>
    <property type="match status" value="1"/>
</dbReference>
<feature type="transmembrane region" description="Helical" evidence="5">
    <location>
        <begin position="87"/>
        <end position="106"/>
    </location>
</feature>
<dbReference type="GO" id="GO:0071732">
    <property type="term" value="P:cellular response to nitric oxide"/>
    <property type="evidence" value="ECO:0007669"/>
    <property type="project" value="UniProtKB-ARBA"/>
</dbReference>
<keyword evidence="3" id="KW-0973">c-di-GMP</keyword>
<dbReference type="CDD" id="cd01949">
    <property type="entry name" value="GGDEF"/>
    <property type="match status" value="1"/>
</dbReference>
<dbReference type="InterPro" id="IPR052155">
    <property type="entry name" value="Biofilm_reg_signaling"/>
</dbReference>